<evidence type="ECO:0000256" key="1">
    <source>
        <dbReference type="ARBA" id="ARBA00023015"/>
    </source>
</evidence>
<evidence type="ECO:0000256" key="3">
    <source>
        <dbReference type="ARBA" id="ARBA00023163"/>
    </source>
</evidence>
<sequence>MVQILPTKSRIKGSTRDFVYQEIKNQIINLELTPGEKILEKEIAEKLEVSRTPVREAFLKLAEEELIGIYPQSGTVVSKIDLDLVEEARFVRENIEKAVVKIACVQLNESDLFLFKKNLALQELCLSKDTYQQLFKLDKEFHKILFESVGKSGIWKIVNKMNSHFDRLRLLRLTVNTDWELLVSQHKEIFQAIVEKNEKLAGDLMEKHLKLVNFEKEEIKATYPEYFNQN</sequence>
<evidence type="ECO:0000259" key="4">
    <source>
        <dbReference type="PROSITE" id="PS50949"/>
    </source>
</evidence>
<name>A0ABW2PUH6_9BACL</name>
<dbReference type="InterPro" id="IPR036390">
    <property type="entry name" value="WH_DNA-bd_sf"/>
</dbReference>
<dbReference type="Proteomes" id="UP001596505">
    <property type="component" value="Unassembled WGS sequence"/>
</dbReference>
<evidence type="ECO:0000313" key="5">
    <source>
        <dbReference type="EMBL" id="MFC7393042.1"/>
    </source>
</evidence>
<dbReference type="InterPro" id="IPR008920">
    <property type="entry name" value="TF_FadR/GntR_C"/>
</dbReference>
<keyword evidence="2" id="KW-0238">DNA-binding</keyword>
<dbReference type="Gene3D" id="1.10.10.10">
    <property type="entry name" value="Winged helix-like DNA-binding domain superfamily/Winged helix DNA-binding domain"/>
    <property type="match status" value="1"/>
</dbReference>
<accession>A0ABW2PUH6</accession>
<dbReference type="RefSeq" id="WP_380965479.1">
    <property type="nucleotide sequence ID" value="NZ_JBHTCO010000007.1"/>
</dbReference>
<dbReference type="SMART" id="SM00895">
    <property type="entry name" value="FCD"/>
    <property type="match status" value="1"/>
</dbReference>
<evidence type="ECO:0000256" key="2">
    <source>
        <dbReference type="ARBA" id="ARBA00023125"/>
    </source>
</evidence>
<dbReference type="SUPFAM" id="SSF46785">
    <property type="entry name" value="Winged helix' DNA-binding domain"/>
    <property type="match status" value="1"/>
</dbReference>
<dbReference type="Pfam" id="PF07729">
    <property type="entry name" value="FCD"/>
    <property type="match status" value="1"/>
</dbReference>
<dbReference type="PROSITE" id="PS50949">
    <property type="entry name" value="HTH_GNTR"/>
    <property type="match status" value="1"/>
</dbReference>
<proteinExistence type="predicted"/>
<reference evidence="6" key="1">
    <citation type="journal article" date="2019" name="Int. J. Syst. Evol. Microbiol.">
        <title>The Global Catalogue of Microorganisms (GCM) 10K type strain sequencing project: providing services to taxonomists for standard genome sequencing and annotation.</title>
        <authorList>
            <consortium name="The Broad Institute Genomics Platform"/>
            <consortium name="The Broad Institute Genome Sequencing Center for Infectious Disease"/>
            <person name="Wu L."/>
            <person name="Ma J."/>
        </authorList>
    </citation>
    <scope>NUCLEOTIDE SEQUENCE [LARGE SCALE GENOMIC DNA]</scope>
    <source>
        <strain evidence="6">CGMCC 1.16305</strain>
    </source>
</reference>
<evidence type="ECO:0000313" key="6">
    <source>
        <dbReference type="Proteomes" id="UP001596505"/>
    </source>
</evidence>
<dbReference type="InterPro" id="IPR036388">
    <property type="entry name" value="WH-like_DNA-bd_sf"/>
</dbReference>
<dbReference type="Gene3D" id="1.20.120.530">
    <property type="entry name" value="GntR ligand-binding domain-like"/>
    <property type="match status" value="1"/>
</dbReference>
<dbReference type="SUPFAM" id="SSF48008">
    <property type="entry name" value="GntR ligand-binding domain-like"/>
    <property type="match status" value="1"/>
</dbReference>
<dbReference type="SMART" id="SM00345">
    <property type="entry name" value="HTH_GNTR"/>
    <property type="match status" value="1"/>
</dbReference>
<gene>
    <name evidence="5" type="ORF">ACFQRG_08605</name>
</gene>
<protein>
    <submittedName>
        <fullName evidence="5">GntR family transcriptional regulator</fullName>
    </submittedName>
</protein>
<keyword evidence="6" id="KW-1185">Reference proteome</keyword>
<dbReference type="PANTHER" id="PTHR43537">
    <property type="entry name" value="TRANSCRIPTIONAL REGULATOR, GNTR FAMILY"/>
    <property type="match status" value="1"/>
</dbReference>
<dbReference type="PANTHER" id="PTHR43537:SF5">
    <property type="entry name" value="UXU OPERON TRANSCRIPTIONAL REGULATOR"/>
    <property type="match status" value="1"/>
</dbReference>
<feature type="domain" description="HTH gntR-type" evidence="4">
    <location>
        <begin position="13"/>
        <end position="80"/>
    </location>
</feature>
<organism evidence="5 6">
    <name type="scientific">Scopulibacillus cellulosilyticus</name>
    <dbReference type="NCBI Taxonomy" id="2665665"/>
    <lineage>
        <taxon>Bacteria</taxon>
        <taxon>Bacillati</taxon>
        <taxon>Bacillota</taxon>
        <taxon>Bacilli</taxon>
        <taxon>Bacillales</taxon>
        <taxon>Sporolactobacillaceae</taxon>
        <taxon>Scopulibacillus</taxon>
    </lineage>
</organism>
<dbReference type="Pfam" id="PF00392">
    <property type="entry name" value="GntR"/>
    <property type="match status" value="1"/>
</dbReference>
<keyword evidence="1" id="KW-0805">Transcription regulation</keyword>
<dbReference type="EMBL" id="JBHTCO010000007">
    <property type="protein sequence ID" value="MFC7393042.1"/>
    <property type="molecule type" value="Genomic_DNA"/>
</dbReference>
<comment type="caution">
    <text evidence="5">The sequence shown here is derived from an EMBL/GenBank/DDBJ whole genome shotgun (WGS) entry which is preliminary data.</text>
</comment>
<dbReference type="CDD" id="cd07377">
    <property type="entry name" value="WHTH_GntR"/>
    <property type="match status" value="1"/>
</dbReference>
<dbReference type="InterPro" id="IPR000524">
    <property type="entry name" value="Tscrpt_reg_HTH_GntR"/>
</dbReference>
<dbReference type="InterPro" id="IPR011711">
    <property type="entry name" value="GntR_C"/>
</dbReference>
<keyword evidence="3" id="KW-0804">Transcription</keyword>